<dbReference type="PANTHER" id="PTHR13832">
    <property type="entry name" value="PROTEIN PHOSPHATASE 2C"/>
    <property type="match status" value="1"/>
</dbReference>
<dbReference type="SUPFAM" id="SSF81606">
    <property type="entry name" value="PP2C-like"/>
    <property type="match status" value="1"/>
</dbReference>
<dbReference type="PANTHER" id="PTHR13832:SF827">
    <property type="entry name" value="PROTEIN PHOSPHATASE 1L"/>
    <property type="match status" value="1"/>
</dbReference>
<dbReference type="AlphaFoldDB" id="A0A2A2F9G6"/>
<dbReference type="Proteomes" id="UP000218896">
    <property type="component" value="Unassembled WGS sequence"/>
</dbReference>
<comment type="caution">
    <text evidence="2">The sequence shown here is derived from an EMBL/GenBank/DDBJ whole genome shotgun (WGS) entry which is preliminary data.</text>
</comment>
<dbReference type="Pfam" id="PF13672">
    <property type="entry name" value="PP2C_2"/>
    <property type="match status" value="1"/>
</dbReference>
<dbReference type="PROSITE" id="PS51746">
    <property type="entry name" value="PPM_2"/>
    <property type="match status" value="1"/>
</dbReference>
<dbReference type="SMART" id="SM00331">
    <property type="entry name" value="PP2C_SIG"/>
    <property type="match status" value="1"/>
</dbReference>
<dbReference type="InterPro" id="IPR001932">
    <property type="entry name" value="PPM-type_phosphatase-like_dom"/>
</dbReference>
<sequence>MELTSVGFTHQGGTREHNEDAWRAWPEAGLWLVVDGMGGHSAGDVASRIICDTVARDLARTGAAAYDADHLAHSLQTANEVIRDYGTRSLKGGTLGATLVALQIRDGRYQLLWAGDSRCYRLRSERLEQLSEDHSQVNDMIRAGMLARENARGHPLAHVVTRALGVEPRIELERRQGEAQPGDLFMLCSDGISDEFADDQLHRFLSNSSLQDANDAMLYSALVNRCSDNITCLLVKAETSGYHHDAIREARDPDATIPVRMPRGTTQG</sequence>
<evidence type="ECO:0000259" key="1">
    <source>
        <dbReference type="PROSITE" id="PS51746"/>
    </source>
</evidence>
<dbReference type="RefSeq" id="WP_095616237.1">
    <property type="nucleotide sequence ID" value="NZ_NSKD01000001.1"/>
</dbReference>
<protein>
    <submittedName>
        <fullName evidence="2">Serine/threonine protein phosphatase</fullName>
    </submittedName>
</protein>
<dbReference type="GO" id="GO:0004722">
    <property type="term" value="F:protein serine/threonine phosphatase activity"/>
    <property type="evidence" value="ECO:0007669"/>
    <property type="project" value="InterPro"/>
</dbReference>
<dbReference type="InterPro" id="IPR015655">
    <property type="entry name" value="PP2C"/>
</dbReference>
<organism evidence="2 3">
    <name type="scientific">Halovibrio salipaludis</name>
    <dbReference type="NCBI Taxonomy" id="2032626"/>
    <lineage>
        <taxon>Bacteria</taxon>
        <taxon>Pseudomonadati</taxon>
        <taxon>Pseudomonadota</taxon>
        <taxon>Gammaproteobacteria</taxon>
        <taxon>Oceanospirillales</taxon>
        <taxon>Halomonadaceae</taxon>
        <taxon>Halovibrio</taxon>
    </lineage>
</organism>
<reference evidence="2 3" key="1">
    <citation type="submission" date="2017-08" db="EMBL/GenBank/DDBJ databases">
        <title>Halovibrio sewagensis sp. nov., isolated from wastewater of high salinity.</title>
        <authorList>
            <person name="Dong X."/>
            <person name="Zhang G."/>
        </authorList>
    </citation>
    <scope>NUCLEOTIDE SEQUENCE [LARGE SCALE GENOMIC DNA]</scope>
    <source>
        <strain evidence="2 3">YL5-2</strain>
    </source>
</reference>
<dbReference type="InterPro" id="IPR036457">
    <property type="entry name" value="PPM-type-like_dom_sf"/>
</dbReference>
<dbReference type="CDD" id="cd00143">
    <property type="entry name" value="PP2Cc"/>
    <property type="match status" value="1"/>
</dbReference>
<dbReference type="SMART" id="SM00332">
    <property type="entry name" value="PP2Cc"/>
    <property type="match status" value="1"/>
</dbReference>
<name>A0A2A2F9G6_9GAMM</name>
<dbReference type="Gene3D" id="3.60.40.10">
    <property type="entry name" value="PPM-type phosphatase domain"/>
    <property type="match status" value="1"/>
</dbReference>
<accession>A0A2A2F9G6</accession>
<dbReference type="EMBL" id="NSKD01000001">
    <property type="protein sequence ID" value="PAU82141.1"/>
    <property type="molecule type" value="Genomic_DNA"/>
</dbReference>
<keyword evidence="3" id="KW-1185">Reference proteome</keyword>
<feature type="domain" description="PPM-type phosphatase" evidence="1">
    <location>
        <begin position="5"/>
        <end position="237"/>
    </location>
</feature>
<evidence type="ECO:0000313" key="2">
    <source>
        <dbReference type="EMBL" id="PAU82141.1"/>
    </source>
</evidence>
<evidence type="ECO:0000313" key="3">
    <source>
        <dbReference type="Proteomes" id="UP000218896"/>
    </source>
</evidence>
<gene>
    <name evidence="2" type="ORF">CK501_03040</name>
</gene>
<dbReference type="OrthoDB" id="9801841at2"/>
<proteinExistence type="predicted"/>